<dbReference type="AlphaFoldDB" id="G7KFK4"/>
<feature type="domain" description="GRF-type" evidence="7">
    <location>
        <begin position="35"/>
        <end position="81"/>
    </location>
</feature>
<proteinExistence type="predicted"/>
<dbReference type="HOGENOM" id="CLU_148940_0_0_1"/>
<protein>
    <submittedName>
        <fullName evidence="8">GRF zinc finger protein</fullName>
    </submittedName>
</protein>
<evidence type="ECO:0000259" key="7">
    <source>
        <dbReference type="PROSITE" id="PS51999"/>
    </source>
</evidence>
<dbReference type="EnsemblPlants" id="AES98935">
    <property type="protein sequence ID" value="AES98935"/>
    <property type="gene ID" value="MTR_5g074720"/>
</dbReference>
<feature type="coiled-coil region" evidence="5">
    <location>
        <begin position="88"/>
        <end position="115"/>
    </location>
</feature>
<gene>
    <name evidence="8" type="ordered locus">MTR_5g074720</name>
</gene>
<reference evidence="8 10" key="1">
    <citation type="journal article" date="2011" name="Nature">
        <title>The Medicago genome provides insight into the evolution of rhizobial symbioses.</title>
        <authorList>
            <person name="Young N.D."/>
            <person name="Debelle F."/>
            <person name="Oldroyd G.E."/>
            <person name="Geurts R."/>
            <person name="Cannon S.B."/>
            <person name="Udvardi M.K."/>
            <person name="Benedito V.A."/>
            <person name="Mayer K.F."/>
            <person name="Gouzy J."/>
            <person name="Schoof H."/>
            <person name="Van de Peer Y."/>
            <person name="Proost S."/>
            <person name="Cook D.R."/>
            <person name="Meyers B.C."/>
            <person name="Spannagl M."/>
            <person name="Cheung F."/>
            <person name="De Mita S."/>
            <person name="Krishnakumar V."/>
            <person name="Gundlach H."/>
            <person name="Zhou S."/>
            <person name="Mudge J."/>
            <person name="Bharti A.K."/>
            <person name="Murray J.D."/>
            <person name="Naoumkina M.A."/>
            <person name="Rosen B."/>
            <person name="Silverstein K.A."/>
            <person name="Tang H."/>
            <person name="Rombauts S."/>
            <person name="Zhao P.X."/>
            <person name="Zhou P."/>
            <person name="Barbe V."/>
            <person name="Bardou P."/>
            <person name="Bechner M."/>
            <person name="Bellec A."/>
            <person name="Berger A."/>
            <person name="Berges H."/>
            <person name="Bidwell S."/>
            <person name="Bisseling T."/>
            <person name="Choisne N."/>
            <person name="Couloux A."/>
            <person name="Denny R."/>
            <person name="Deshpande S."/>
            <person name="Dai X."/>
            <person name="Doyle J.J."/>
            <person name="Dudez A.M."/>
            <person name="Farmer A.D."/>
            <person name="Fouteau S."/>
            <person name="Franken C."/>
            <person name="Gibelin C."/>
            <person name="Gish J."/>
            <person name="Goldstein S."/>
            <person name="Gonzalez A.J."/>
            <person name="Green P.J."/>
            <person name="Hallab A."/>
            <person name="Hartog M."/>
            <person name="Hua A."/>
            <person name="Humphray S.J."/>
            <person name="Jeong D.H."/>
            <person name="Jing Y."/>
            <person name="Jocker A."/>
            <person name="Kenton S.M."/>
            <person name="Kim D.J."/>
            <person name="Klee K."/>
            <person name="Lai H."/>
            <person name="Lang C."/>
            <person name="Lin S."/>
            <person name="Macmil S.L."/>
            <person name="Magdelenat G."/>
            <person name="Matthews L."/>
            <person name="McCorrison J."/>
            <person name="Monaghan E.L."/>
            <person name="Mun J.H."/>
            <person name="Najar F.Z."/>
            <person name="Nicholson C."/>
            <person name="Noirot C."/>
            <person name="O'Bleness M."/>
            <person name="Paule C.R."/>
            <person name="Poulain J."/>
            <person name="Prion F."/>
            <person name="Qin B."/>
            <person name="Qu C."/>
            <person name="Retzel E.F."/>
            <person name="Riddle C."/>
            <person name="Sallet E."/>
            <person name="Samain S."/>
            <person name="Samson N."/>
            <person name="Sanders I."/>
            <person name="Saurat O."/>
            <person name="Scarpelli C."/>
            <person name="Schiex T."/>
            <person name="Segurens B."/>
            <person name="Severin A.J."/>
            <person name="Sherrier D.J."/>
            <person name="Shi R."/>
            <person name="Sims S."/>
            <person name="Singer S.R."/>
            <person name="Sinharoy S."/>
            <person name="Sterck L."/>
            <person name="Viollet A."/>
            <person name="Wang B.B."/>
            <person name="Wang K."/>
            <person name="Wang M."/>
            <person name="Wang X."/>
            <person name="Warfsmann J."/>
            <person name="Weissenbach J."/>
            <person name="White D.D."/>
            <person name="White J.D."/>
            <person name="Wiley G.B."/>
            <person name="Wincker P."/>
            <person name="Xing Y."/>
            <person name="Yang L."/>
            <person name="Yao Z."/>
            <person name="Ying F."/>
            <person name="Zhai J."/>
            <person name="Zhou L."/>
            <person name="Zuber A."/>
            <person name="Denarie J."/>
            <person name="Dixon R.A."/>
            <person name="May G.D."/>
            <person name="Schwartz D.C."/>
            <person name="Rogers J."/>
            <person name="Quetier F."/>
            <person name="Town C.D."/>
            <person name="Roe B.A."/>
        </authorList>
    </citation>
    <scope>NUCLEOTIDE SEQUENCE [LARGE SCALE GENOMIC DNA]</scope>
    <source>
        <strain evidence="8">A17</strain>
        <strain evidence="9 10">cv. Jemalong A17</strain>
    </source>
</reference>
<feature type="region of interest" description="Disordered" evidence="6">
    <location>
        <begin position="1"/>
        <end position="23"/>
    </location>
</feature>
<evidence type="ECO:0000313" key="10">
    <source>
        <dbReference type="Proteomes" id="UP000002051"/>
    </source>
</evidence>
<evidence type="ECO:0000256" key="2">
    <source>
        <dbReference type="ARBA" id="ARBA00022771"/>
    </source>
</evidence>
<keyword evidence="3" id="KW-0862">Zinc</keyword>
<accession>G7KFK4</accession>
<dbReference type="PaxDb" id="3880-AES98935"/>
<keyword evidence="2 4" id="KW-0863">Zinc-finger</keyword>
<keyword evidence="1" id="KW-0479">Metal-binding</keyword>
<keyword evidence="5" id="KW-0175">Coiled coil</keyword>
<dbReference type="Proteomes" id="UP000002051">
    <property type="component" value="Chromosome 5"/>
</dbReference>
<sequence>MSSAGSRFNRRNNNEGGRAMSGSVSSGFRRQIRKCQCGEFVVLKTVTEITNPNCGKKFWGCRNWRNRNDSGCNYFQFVVDDDDKCDDVDELDMKIARQKKKNEKLKHEVSFLKEELCNSRRCCKIAIYAHT</sequence>
<keyword evidence="10" id="KW-1185">Reference proteome</keyword>
<evidence type="ECO:0000256" key="1">
    <source>
        <dbReference type="ARBA" id="ARBA00022723"/>
    </source>
</evidence>
<dbReference type="InterPro" id="IPR010666">
    <property type="entry name" value="Znf_GRF"/>
</dbReference>
<evidence type="ECO:0000256" key="6">
    <source>
        <dbReference type="SAM" id="MobiDB-lite"/>
    </source>
</evidence>
<dbReference type="Pfam" id="PF06839">
    <property type="entry name" value="Zn_ribbon_GRF"/>
    <property type="match status" value="1"/>
</dbReference>
<evidence type="ECO:0000256" key="5">
    <source>
        <dbReference type="SAM" id="Coils"/>
    </source>
</evidence>
<dbReference type="PROSITE" id="PS51999">
    <property type="entry name" value="ZF_GRF"/>
    <property type="match status" value="1"/>
</dbReference>
<dbReference type="EMBL" id="CM001221">
    <property type="protein sequence ID" value="AES98935.1"/>
    <property type="molecule type" value="Genomic_DNA"/>
</dbReference>
<evidence type="ECO:0000313" key="8">
    <source>
        <dbReference type="EMBL" id="AES98935.1"/>
    </source>
</evidence>
<reference evidence="8 10" key="2">
    <citation type="journal article" date="2014" name="BMC Genomics">
        <title>An improved genome release (version Mt4.0) for the model legume Medicago truncatula.</title>
        <authorList>
            <person name="Tang H."/>
            <person name="Krishnakumar V."/>
            <person name="Bidwell S."/>
            <person name="Rosen B."/>
            <person name="Chan A."/>
            <person name="Zhou S."/>
            <person name="Gentzbittel L."/>
            <person name="Childs K.L."/>
            <person name="Yandell M."/>
            <person name="Gundlach H."/>
            <person name="Mayer K.F."/>
            <person name="Schwartz D.C."/>
            <person name="Town C.D."/>
        </authorList>
    </citation>
    <scope>GENOME REANNOTATION</scope>
    <source>
        <strain evidence="9 10">cv. Jemalong A17</strain>
    </source>
</reference>
<evidence type="ECO:0000256" key="4">
    <source>
        <dbReference type="PROSITE-ProRule" id="PRU01343"/>
    </source>
</evidence>
<reference evidence="9" key="3">
    <citation type="submission" date="2015-04" db="UniProtKB">
        <authorList>
            <consortium name="EnsemblPlants"/>
        </authorList>
    </citation>
    <scope>IDENTIFICATION</scope>
    <source>
        <strain evidence="9">cv. Jemalong A17</strain>
    </source>
</reference>
<evidence type="ECO:0000256" key="3">
    <source>
        <dbReference type="ARBA" id="ARBA00022833"/>
    </source>
</evidence>
<dbReference type="GO" id="GO:0008270">
    <property type="term" value="F:zinc ion binding"/>
    <property type="evidence" value="ECO:0007669"/>
    <property type="project" value="UniProtKB-KW"/>
</dbReference>
<evidence type="ECO:0000313" key="9">
    <source>
        <dbReference type="EnsemblPlants" id="AES98935"/>
    </source>
</evidence>
<organism evidence="8 10">
    <name type="scientific">Medicago truncatula</name>
    <name type="common">Barrel medic</name>
    <name type="synonym">Medicago tribuloides</name>
    <dbReference type="NCBI Taxonomy" id="3880"/>
    <lineage>
        <taxon>Eukaryota</taxon>
        <taxon>Viridiplantae</taxon>
        <taxon>Streptophyta</taxon>
        <taxon>Embryophyta</taxon>
        <taxon>Tracheophyta</taxon>
        <taxon>Spermatophyta</taxon>
        <taxon>Magnoliopsida</taxon>
        <taxon>eudicotyledons</taxon>
        <taxon>Gunneridae</taxon>
        <taxon>Pentapetalae</taxon>
        <taxon>rosids</taxon>
        <taxon>fabids</taxon>
        <taxon>Fabales</taxon>
        <taxon>Fabaceae</taxon>
        <taxon>Papilionoideae</taxon>
        <taxon>50 kb inversion clade</taxon>
        <taxon>NPAAA clade</taxon>
        <taxon>Hologalegina</taxon>
        <taxon>IRL clade</taxon>
        <taxon>Trifolieae</taxon>
        <taxon>Medicago</taxon>
    </lineage>
</organism>
<name>G7KFK4_MEDTR</name>